<dbReference type="AlphaFoldDB" id="A0A482TCH0"/>
<protein>
    <submittedName>
        <fullName evidence="2">Uncharacterized protein</fullName>
    </submittedName>
</protein>
<feature type="compositionally biased region" description="Acidic residues" evidence="1">
    <location>
        <begin position="176"/>
        <end position="185"/>
    </location>
</feature>
<proteinExistence type="predicted"/>
<evidence type="ECO:0000313" key="3">
    <source>
        <dbReference type="Proteomes" id="UP000294028"/>
    </source>
</evidence>
<accession>A0A482TCH0</accession>
<feature type="compositionally biased region" description="Basic and acidic residues" evidence="1">
    <location>
        <begin position="165"/>
        <end position="175"/>
    </location>
</feature>
<organism evidence="2 3">
    <name type="scientific">Halogeometricum borinquense</name>
    <dbReference type="NCBI Taxonomy" id="60847"/>
    <lineage>
        <taxon>Archaea</taxon>
        <taxon>Methanobacteriati</taxon>
        <taxon>Methanobacteriota</taxon>
        <taxon>Stenosarchaea group</taxon>
        <taxon>Halobacteria</taxon>
        <taxon>Halobacteriales</taxon>
        <taxon>Haloferacaceae</taxon>
        <taxon>Halogeometricum</taxon>
    </lineage>
</organism>
<sequence length="185" mass="21443">MKIGAAVAVFFILLNIVSYVWFPFLPWTEQRQAGEEIVEQQMDAEKALENYRWFRSQYHDIEAQREQVENSYDELERFYEIQGKDPDDWSREAEVRHGRIQERITGNQNMLESMVAEYNARSDDATRSIFKCNLPYSVDDRFAITGPPGSDAPDQPQDEYVDGADPDKEPPKPEECDALPEEVNA</sequence>
<reference evidence="2 3" key="1">
    <citation type="submission" date="2018-12" db="EMBL/GenBank/DDBJ databases">
        <title>Genome analysis provides insights into bioremediation potentialities of Halogeometricum borinquense strain N11.</title>
        <authorList>
            <person name="Najjari A."/>
            <person name="Youssef N."/>
            <person name="Fhoula I."/>
            <person name="Ben Dhia O."/>
            <person name="Mahjoubi M."/>
            <person name="Ouzari H.I."/>
            <person name="Cherif A."/>
        </authorList>
    </citation>
    <scope>NUCLEOTIDE SEQUENCE [LARGE SCALE GENOMIC DNA]</scope>
    <source>
        <strain evidence="2 3">N11</strain>
    </source>
</reference>
<comment type="caution">
    <text evidence="2">The sequence shown here is derived from an EMBL/GenBank/DDBJ whole genome shotgun (WGS) entry which is preliminary data.</text>
</comment>
<feature type="region of interest" description="Disordered" evidence="1">
    <location>
        <begin position="141"/>
        <end position="185"/>
    </location>
</feature>
<evidence type="ECO:0000313" key="2">
    <source>
        <dbReference type="EMBL" id="RYJ08743.1"/>
    </source>
</evidence>
<evidence type="ECO:0000256" key="1">
    <source>
        <dbReference type="SAM" id="MobiDB-lite"/>
    </source>
</evidence>
<dbReference type="Proteomes" id="UP000294028">
    <property type="component" value="Unassembled WGS sequence"/>
</dbReference>
<name>A0A482TCH0_9EURY</name>
<dbReference type="EMBL" id="RZHH01000003">
    <property type="protein sequence ID" value="RYJ08743.1"/>
    <property type="molecule type" value="Genomic_DNA"/>
</dbReference>
<gene>
    <name evidence="2" type="ORF">ELS19_18505</name>
</gene>